<dbReference type="CDD" id="cd01127">
    <property type="entry name" value="TrwB_TraG_TraD_VirD4"/>
    <property type="match status" value="1"/>
</dbReference>
<reference evidence="9" key="1">
    <citation type="journal article" date="2021" name="PeerJ">
        <title>Extensive microbial diversity within the chicken gut microbiome revealed by metagenomics and culture.</title>
        <authorList>
            <person name="Gilroy R."/>
            <person name="Ravi A."/>
            <person name="Getino M."/>
            <person name="Pursley I."/>
            <person name="Horton D.L."/>
            <person name="Alikhan N.F."/>
            <person name="Baker D."/>
            <person name="Gharbi K."/>
            <person name="Hall N."/>
            <person name="Watson M."/>
            <person name="Adriaenssens E.M."/>
            <person name="Foster-Nyarko E."/>
            <person name="Jarju S."/>
            <person name="Secka A."/>
            <person name="Antonio M."/>
            <person name="Oren A."/>
            <person name="Chaudhuri R.R."/>
            <person name="La Ragione R."/>
            <person name="Hildebrand F."/>
            <person name="Pallen M.J."/>
        </authorList>
    </citation>
    <scope>NUCLEOTIDE SEQUENCE</scope>
    <source>
        <strain evidence="9">1345</strain>
    </source>
</reference>
<feature type="transmembrane region" description="Helical" evidence="7">
    <location>
        <begin position="142"/>
        <end position="160"/>
    </location>
</feature>
<name>A0A9D1ZXR5_9FIRM</name>
<dbReference type="Pfam" id="PF09397">
    <property type="entry name" value="FtsK_gamma"/>
    <property type="match status" value="1"/>
</dbReference>
<feature type="compositionally biased region" description="Low complexity" evidence="6">
    <location>
        <begin position="226"/>
        <end position="241"/>
    </location>
</feature>
<dbReference type="InterPro" id="IPR003593">
    <property type="entry name" value="AAA+_ATPase"/>
</dbReference>
<feature type="transmembrane region" description="Helical" evidence="7">
    <location>
        <begin position="21"/>
        <end position="42"/>
    </location>
</feature>
<dbReference type="SMART" id="SM00382">
    <property type="entry name" value="AAA"/>
    <property type="match status" value="1"/>
</dbReference>
<dbReference type="GO" id="GO:0005524">
    <property type="term" value="F:ATP binding"/>
    <property type="evidence" value="ECO:0007669"/>
    <property type="project" value="UniProtKB-UniRule"/>
</dbReference>
<dbReference type="GO" id="GO:0003677">
    <property type="term" value="F:DNA binding"/>
    <property type="evidence" value="ECO:0007669"/>
    <property type="project" value="UniProtKB-KW"/>
</dbReference>
<evidence type="ECO:0000313" key="9">
    <source>
        <dbReference type="EMBL" id="HIY97628.1"/>
    </source>
</evidence>
<proteinExistence type="inferred from homology"/>
<dbReference type="PANTHER" id="PTHR22683:SF41">
    <property type="entry name" value="DNA TRANSLOCASE FTSK"/>
    <property type="match status" value="1"/>
</dbReference>
<protein>
    <recommendedName>
        <fullName evidence="8">FtsK domain-containing protein</fullName>
    </recommendedName>
</protein>
<evidence type="ECO:0000256" key="5">
    <source>
        <dbReference type="PROSITE-ProRule" id="PRU00289"/>
    </source>
</evidence>
<feature type="transmembrane region" description="Helical" evidence="7">
    <location>
        <begin position="94"/>
        <end position="118"/>
    </location>
</feature>
<dbReference type="SUPFAM" id="SSF52540">
    <property type="entry name" value="P-loop containing nucleoside triphosphate hydrolases"/>
    <property type="match status" value="1"/>
</dbReference>
<gene>
    <name evidence="9" type="ORF">H9729_08055</name>
</gene>
<organism evidence="9 10">
    <name type="scientific">Candidatus Borkfalkia excrementigallinarum</name>
    <dbReference type="NCBI Taxonomy" id="2838506"/>
    <lineage>
        <taxon>Bacteria</taxon>
        <taxon>Bacillati</taxon>
        <taxon>Bacillota</taxon>
        <taxon>Clostridia</taxon>
        <taxon>Christensenellales</taxon>
        <taxon>Christensenellaceae</taxon>
        <taxon>Candidatus Borkfalkia</taxon>
    </lineage>
</organism>
<dbReference type="PANTHER" id="PTHR22683">
    <property type="entry name" value="SPORULATION PROTEIN RELATED"/>
    <property type="match status" value="1"/>
</dbReference>
<feature type="binding site" evidence="5">
    <location>
        <begin position="946"/>
        <end position="953"/>
    </location>
    <ligand>
        <name>ATP</name>
        <dbReference type="ChEBI" id="CHEBI:30616"/>
    </ligand>
</feature>
<dbReference type="InterPro" id="IPR018541">
    <property type="entry name" value="Ftsk_gamma"/>
</dbReference>
<feature type="compositionally biased region" description="Polar residues" evidence="6">
    <location>
        <begin position="242"/>
        <end position="256"/>
    </location>
</feature>
<feature type="transmembrane region" description="Helical" evidence="7">
    <location>
        <begin position="167"/>
        <end position="185"/>
    </location>
</feature>
<keyword evidence="7" id="KW-0812">Transmembrane</keyword>
<feature type="compositionally biased region" description="Basic and acidic residues" evidence="6">
    <location>
        <begin position="645"/>
        <end position="691"/>
    </location>
</feature>
<evidence type="ECO:0000256" key="4">
    <source>
        <dbReference type="ARBA" id="ARBA00023125"/>
    </source>
</evidence>
<dbReference type="Gene3D" id="1.10.10.10">
    <property type="entry name" value="Winged helix-like DNA-binding domain superfamily/Winged helix DNA-binding domain"/>
    <property type="match status" value="1"/>
</dbReference>
<feature type="region of interest" description="Disordered" evidence="6">
    <location>
        <begin position="352"/>
        <end position="380"/>
    </location>
</feature>
<feature type="compositionally biased region" description="Acidic residues" evidence="6">
    <location>
        <begin position="740"/>
        <end position="749"/>
    </location>
</feature>
<dbReference type="Pfam" id="PF01580">
    <property type="entry name" value="FtsK_SpoIIIE"/>
    <property type="match status" value="1"/>
</dbReference>
<evidence type="ECO:0000313" key="10">
    <source>
        <dbReference type="Proteomes" id="UP000886750"/>
    </source>
</evidence>
<dbReference type="GO" id="GO:0016020">
    <property type="term" value="C:membrane"/>
    <property type="evidence" value="ECO:0007669"/>
    <property type="project" value="UniProtKB-SubCell"/>
</dbReference>
<dbReference type="AlphaFoldDB" id="A0A9D1ZXR5"/>
<evidence type="ECO:0000259" key="8">
    <source>
        <dbReference type="PROSITE" id="PS50901"/>
    </source>
</evidence>
<feature type="compositionally biased region" description="Basic and acidic residues" evidence="6">
    <location>
        <begin position="753"/>
        <end position="770"/>
    </location>
</feature>
<evidence type="ECO:0000256" key="1">
    <source>
        <dbReference type="ARBA" id="ARBA00006474"/>
    </source>
</evidence>
<evidence type="ECO:0000256" key="3">
    <source>
        <dbReference type="ARBA" id="ARBA00022840"/>
    </source>
</evidence>
<dbReference type="InterPro" id="IPR027417">
    <property type="entry name" value="P-loop_NTPase"/>
</dbReference>
<feature type="region of interest" description="Disordered" evidence="6">
    <location>
        <begin position="393"/>
        <end position="786"/>
    </location>
</feature>
<feature type="compositionally biased region" description="Low complexity" evidence="6">
    <location>
        <begin position="353"/>
        <end position="365"/>
    </location>
</feature>
<dbReference type="InterPro" id="IPR036390">
    <property type="entry name" value="WH_DNA-bd_sf"/>
</dbReference>
<evidence type="ECO:0000256" key="6">
    <source>
        <dbReference type="SAM" id="MobiDB-lite"/>
    </source>
</evidence>
<feature type="compositionally biased region" description="Basic and acidic residues" evidence="6">
    <location>
        <begin position="277"/>
        <end position="299"/>
    </location>
</feature>
<reference evidence="9" key="2">
    <citation type="submission" date="2021-04" db="EMBL/GenBank/DDBJ databases">
        <authorList>
            <person name="Gilroy R."/>
        </authorList>
    </citation>
    <scope>NUCLEOTIDE SEQUENCE</scope>
    <source>
        <strain evidence="9">1345</strain>
    </source>
</reference>
<keyword evidence="4" id="KW-0238">DNA-binding</keyword>
<keyword evidence="7" id="KW-1133">Transmembrane helix</keyword>
<dbReference type="InterPro" id="IPR036388">
    <property type="entry name" value="WH-like_DNA-bd_sf"/>
</dbReference>
<feature type="compositionally biased region" description="Polar residues" evidence="6">
    <location>
        <begin position="513"/>
        <end position="524"/>
    </location>
</feature>
<feature type="region of interest" description="Disordered" evidence="6">
    <location>
        <begin position="217"/>
        <end position="311"/>
    </location>
</feature>
<dbReference type="SUPFAM" id="SSF46785">
    <property type="entry name" value="Winged helix' DNA-binding domain"/>
    <property type="match status" value="1"/>
</dbReference>
<feature type="transmembrane region" description="Helical" evidence="7">
    <location>
        <begin position="62"/>
        <end position="82"/>
    </location>
</feature>
<dbReference type="Pfam" id="PF17854">
    <property type="entry name" value="FtsK_alpha"/>
    <property type="match status" value="1"/>
</dbReference>
<keyword evidence="7" id="KW-0472">Membrane</keyword>
<dbReference type="InterPro" id="IPR002543">
    <property type="entry name" value="FtsK_dom"/>
</dbReference>
<dbReference type="PROSITE" id="PS50901">
    <property type="entry name" value="FTSK"/>
    <property type="match status" value="1"/>
</dbReference>
<dbReference type="SMART" id="SM00843">
    <property type="entry name" value="Ftsk_gamma"/>
    <property type="match status" value="1"/>
</dbReference>
<evidence type="ECO:0000256" key="7">
    <source>
        <dbReference type="SAM" id="Phobius"/>
    </source>
</evidence>
<feature type="compositionally biased region" description="Basic and acidic residues" evidence="6">
    <location>
        <begin position="414"/>
        <end position="433"/>
    </location>
</feature>
<dbReference type="Gene3D" id="3.40.50.300">
    <property type="entry name" value="P-loop containing nucleotide triphosphate hydrolases"/>
    <property type="match status" value="1"/>
</dbReference>
<dbReference type="InterPro" id="IPR050206">
    <property type="entry name" value="FtsK/SpoIIIE/SftA"/>
</dbReference>
<dbReference type="Proteomes" id="UP000886750">
    <property type="component" value="Unassembled WGS sequence"/>
</dbReference>
<dbReference type="EMBL" id="DXCQ01000074">
    <property type="protein sequence ID" value="HIY97628.1"/>
    <property type="molecule type" value="Genomic_DNA"/>
</dbReference>
<accession>A0A9D1ZXR5</accession>
<feature type="domain" description="FtsK" evidence="8">
    <location>
        <begin position="929"/>
        <end position="1124"/>
    </location>
</feature>
<dbReference type="Gene3D" id="3.30.980.40">
    <property type="match status" value="1"/>
</dbReference>
<dbReference type="InterPro" id="IPR041027">
    <property type="entry name" value="FtsK_alpha"/>
</dbReference>
<comment type="caution">
    <text evidence="9">The sequence shown here is derived from an EMBL/GenBank/DDBJ whole genome shotgun (WGS) entry which is preliminary data.</text>
</comment>
<sequence length="1278" mass="140374">MLLNNLGRGSENNKKDKDKILTRETVGIVLELFALLTFVIMITRSVIFGSVGLAISSFLLGSFGYCTYALLAALVYLGFVLITGKKLAVSGKTAGLCVLLFVCLVCLVHTITAAAAGIEYGGYGDYLADCYRAGSGGQEDSGFAFSTAGGVIFGLVVYPVVKLTTAIGGYIIFSLLVAASAYLLYATCRGGAQGKKKQPSPERAFVDYATSDTSGAYDWNYAPTGPEQQPYAEQPAAQAPQTFGQTTSPSAQQGVQQYAEPDPVDRSKRLFSVGDEFDFKTRREMRQETRRAEEERRAAQDAMQQPQQPLSPYAQGHAILYGDRPASSYMNGFSGSYGSAPDSQASAWYNAHSSGIGSSSSSRRSSAAEVPNGNSYTSNRIFDENSYFNRRDRGAISKEQYQNYFRSEPTPLSEGHERKSRTETPAPKQEEKPASPSYTEMYQDDAESNISYSNRPKKIVTDTTKSAESSAESPAPVKDEHDYYRNDVTPESGDGLVSSRPVSSFTGAADDLSAQTSQNTSPAQASGAFGVPSEPAARPSEPFGSRGRSAPAGEQAVHIDVNDTARRAGFGSMETRSRTRPVQPQPAQPSEPKAEPRTEYRAEEPHTESRTEPFRSAPRAEEPLAAEERPEPLRGDTQGESSRNFGREETPSRSRFEPERESSRFERREPAAEPEPERPAERFSPRAERAPETPAPRLPEQDSRRAPTPGPIEEEREEEREEESALKPISDELDTAVNLFDDEEPEESSVPEAIDRVSRGREPAPAEPARRAPMPQPPAEETPRPKHIYARYNAPSLNYLRDYQNGAGALDSAEVEQNKETIVETLSNLKIPSEVVKVTQGPAVTRYDIDIPGNIPTSRVLSCDKELAMRLHAKDGVNIQTNYENGSISIEVPNKQRAIVGLKEVISCDRFVNSKPGSLMFGMGKDIEGRAICGDITKMKHLLVAGSTGSGKSVCLNALIISLLFKYSPEELRIILVDPKQVEFNIYDKLPHLMINEIINDPAKVVTVLNWAITEMERRYALFKEKTKKGTLVREIDEYNAKLTPEEEKLPKIVIIIDELADLMLVAKKDIEDRIQRLTQKSRAAGIHMVLATQRPSVNVITGVIKSNLPTRVAFRVAQEVDSRTILDESGAEKLLGNGDMLYKTDTMNFPLRTQGAFLSSEEVQAVVSYVKEHNEAYFDDSVADYINNEKSGGGIGGEGGDDSVEAVYIDALRYVVGIGQASISMIQRRCGVGYPKAGKIIEWMENMGYISAFDGAKARKVLLTQEEFESKYGDYGE</sequence>
<feature type="compositionally biased region" description="Acidic residues" evidence="6">
    <location>
        <begin position="712"/>
        <end position="722"/>
    </location>
</feature>
<comment type="similarity">
    <text evidence="1">Belongs to the FtsK/SpoIIIE/SftA family.</text>
</comment>
<feature type="compositionally biased region" description="Basic and acidic residues" evidence="6">
    <location>
        <begin position="592"/>
        <end position="634"/>
    </location>
</feature>
<evidence type="ECO:0000256" key="2">
    <source>
        <dbReference type="ARBA" id="ARBA00022741"/>
    </source>
</evidence>
<feature type="compositionally biased region" description="Low complexity" evidence="6">
    <location>
        <begin position="466"/>
        <end position="476"/>
    </location>
</feature>
<keyword evidence="3 5" id="KW-0067">ATP-binding</keyword>
<keyword evidence="2 5" id="KW-0547">Nucleotide-binding</keyword>